<keyword evidence="2" id="KW-1185">Reference proteome</keyword>
<evidence type="ECO:0000313" key="1">
    <source>
        <dbReference type="EMBL" id="PIO71942.1"/>
    </source>
</evidence>
<name>A0A2G9UQF0_TELCI</name>
<dbReference type="AlphaFoldDB" id="A0A2G9UQF0"/>
<proteinExistence type="predicted"/>
<gene>
    <name evidence="1" type="ORF">TELCIR_06142</name>
</gene>
<organism evidence="1 2">
    <name type="scientific">Teladorsagia circumcincta</name>
    <name type="common">Brown stomach worm</name>
    <name type="synonym">Ostertagia circumcincta</name>
    <dbReference type="NCBI Taxonomy" id="45464"/>
    <lineage>
        <taxon>Eukaryota</taxon>
        <taxon>Metazoa</taxon>
        <taxon>Ecdysozoa</taxon>
        <taxon>Nematoda</taxon>
        <taxon>Chromadorea</taxon>
        <taxon>Rhabditida</taxon>
        <taxon>Rhabditina</taxon>
        <taxon>Rhabditomorpha</taxon>
        <taxon>Strongyloidea</taxon>
        <taxon>Trichostrongylidae</taxon>
        <taxon>Teladorsagia</taxon>
    </lineage>
</organism>
<reference evidence="1 2" key="1">
    <citation type="submission" date="2015-09" db="EMBL/GenBank/DDBJ databases">
        <title>Draft genome of the parasitic nematode Teladorsagia circumcincta isolate WARC Sus (inbred).</title>
        <authorList>
            <person name="Mitreva M."/>
        </authorList>
    </citation>
    <scope>NUCLEOTIDE SEQUENCE [LARGE SCALE GENOMIC DNA]</scope>
    <source>
        <strain evidence="1 2">S</strain>
    </source>
</reference>
<dbReference type="EMBL" id="KZ345809">
    <property type="protein sequence ID" value="PIO71942.1"/>
    <property type="molecule type" value="Genomic_DNA"/>
</dbReference>
<dbReference type="Proteomes" id="UP000230423">
    <property type="component" value="Unassembled WGS sequence"/>
</dbReference>
<accession>A0A2G9UQF0</accession>
<evidence type="ECO:0000313" key="2">
    <source>
        <dbReference type="Proteomes" id="UP000230423"/>
    </source>
</evidence>
<dbReference type="OrthoDB" id="270167at2759"/>
<sequence>MEVEDSRDDTYQHTGCCVKSESRMSLKRLIDVNTVAQLLKNNIINKEGVRILDCTYDHSLVKKKPDWKHFQKELYGKFEKLLAHPCP</sequence>
<protein>
    <submittedName>
        <fullName evidence="1">Uncharacterized protein</fullName>
    </submittedName>
</protein>